<dbReference type="KEGG" id="mes:Meso_3846"/>
<evidence type="ECO:0000313" key="1">
    <source>
        <dbReference type="EMBL" id="ABG65213.1"/>
    </source>
</evidence>
<sequence length="113" mass="12982">MAIILKFVRNEEGFSGSLKTLTLDRELLMLPVENPNPDSDTDYPEYRIWLANKHGPFGAAWKRTGEQAGTGYNILLEDPMFGSPIRGHMFQTDEQGQTWSVRWFPPKKQPKQD</sequence>
<dbReference type="AlphaFoldDB" id="Q11BL2"/>
<dbReference type="Pfam" id="PF05284">
    <property type="entry name" value="DUF736"/>
    <property type="match status" value="1"/>
</dbReference>
<proteinExistence type="predicted"/>
<reference evidence="1" key="1">
    <citation type="submission" date="2006-06" db="EMBL/GenBank/DDBJ databases">
        <title>Complete sequence of chromosome of Chelativorans sp. BNC1.</title>
        <authorList>
            <consortium name="US DOE Joint Genome Institute"/>
            <person name="Copeland A."/>
            <person name="Lucas S."/>
            <person name="Lapidus A."/>
            <person name="Barry K."/>
            <person name="Detter J.C."/>
            <person name="Glavina del Rio T."/>
            <person name="Hammon N."/>
            <person name="Israni S."/>
            <person name="Dalin E."/>
            <person name="Tice H."/>
            <person name="Pitluck S."/>
            <person name="Chertkov O."/>
            <person name="Brettin T."/>
            <person name="Bruce D."/>
            <person name="Han C."/>
            <person name="Tapia R."/>
            <person name="Gilna P."/>
            <person name="Schmutz J."/>
            <person name="Larimer F."/>
            <person name="Land M."/>
            <person name="Hauser L."/>
            <person name="Kyrpides N."/>
            <person name="Mikhailova N."/>
            <person name="Richardson P."/>
        </authorList>
    </citation>
    <scope>NUCLEOTIDE SEQUENCE</scope>
    <source>
        <strain evidence="1">BNC1</strain>
    </source>
</reference>
<dbReference type="HOGENOM" id="CLU_109334_1_0_5"/>
<organism evidence="1">
    <name type="scientific">Chelativorans sp. (strain BNC1)</name>
    <dbReference type="NCBI Taxonomy" id="266779"/>
    <lineage>
        <taxon>Bacteria</taxon>
        <taxon>Pseudomonadati</taxon>
        <taxon>Pseudomonadota</taxon>
        <taxon>Alphaproteobacteria</taxon>
        <taxon>Hyphomicrobiales</taxon>
        <taxon>Phyllobacteriaceae</taxon>
        <taxon>Chelativorans</taxon>
    </lineage>
</organism>
<protein>
    <recommendedName>
        <fullName evidence="2">DUF736 domain-containing protein</fullName>
    </recommendedName>
</protein>
<dbReference type="EMBL" id="CP000390">
    <property type="protein sequence ID" value="ABG65213.1"/>
    <property type="molecule type" value="Genomic_DNA"/>
</dbReference>
<evidence type="ECO:0008006" key="2">
    <source>
        <dbReference type="Google" id="ProtNLM"/>
    </source>
</evidence>
<dbReference type="InterPro" id="IPR007948">
    <property type="entry name" value="DUF736"/>
</dbReference>
<dbReference type="OrthoDB" id="9811595at2"/>
<dbReference type="eggNOG" id="COG5489">
    <property type="taxonomic scope" value="Bacteria"/>
</dbReference>
<gene>
    <name evidence="1" type="ordered locus">Meso_3846</name>
</gene>
<accession>Q11BL2</accession>
<name>Q11BL2_CHESB</name>
<dbReference type="STRING" id="266779.Meso_3846"/>